<dbReference type="PANTHER" id="PTHR46599:SF6">
    <property type="entry name" value="DUAL SPECIFICITY PHOSPHATASE 26"/>
    <property type="match status" value="1"/>
</dbReference>
<dbReference type="PANTHER" id="PTHR46599">
    <property type="entry name" value="PIGGYBAC TRANSPOSABLE ELEMENT-DERIVED PROTEIN 4"/>
    <property type="match status" value="1"/>
</dbReference>
<dbReference type="Pfam" id="PF13843">
    <property type="entry name" value="DDE_Tnp_1_7"/>
    <property type="match status" value="1"/>
</dbReference>
<feature type="compositionally biased region" description="Basic and acidic residues" evidence="1">
    <location>
        <begin position="212"/>
        <end position="223"/>
    </location>
</feature>
<gene>
    <name evidence="3" type="ORF">AVEN_266665_1</name>
</gene>
<proteinExistence type="predicted"/>
<evidence type="ECO:0000256" key="1">
    <source>
        <dbReference type="SAM" id="MobiDB-lite"/>
    </source>
</evidence>
<feature type="region of interest" description="Disordered" evidence="1">
    <location>
        <begin position="204"/>
        <end position="223"/>
    </location>
</feature>
<dbReference type="AlphaFoldDB" id="A0A4Y2SQG6"/>
<comment type="caution">
    <text evidence="3">The sequence shown here is derived from an EMBL/GenBank/DDBJ whole genome shotgun (WGS) entry which is preliminary data.</text>
</comment>
<name>A0A4Y2SQG6_ARAVE</name>
<accession>A0A4Y2SQG6</accession>
<protein>
    <recommendedName>
        <fullName evidence="2">PiggyBac transposable element-derived protein domain-containing protein</fullName>
    </recommendedName>
</protein>
<dbReference type="OrthoDB" id="6436655at2759"/>
<reference evidence="3 4" key="1">
    <citation type="journal article" date="2019" name="Sci. Rep.">
        <title>Orb-weaving spider Araneus ventricosus genome elucidates the spidroin gene catalogue.</title>
        <authorList>
            <person name="Kono N."/>
            <person name="Nakamura H."/>
            <person name="Ohtoshi R."/>
            <person name="Moran D.A.P."/>
            <person name="Shinohara A."/>
            <person name="Yoshida Y."/>
            <person name="Fujiwara M."/>
            <person name="Mori M."/>
            <person name="Tomita M."/>
            <person name="Arakawa K."/>
        </authorList>
    </citation>
    <scope>NUCLEOTIDE SEQUENCE [LARGE SCALE GENOMIC DNA]</scope>
</reference>
<feature type="non-terminal residue" evidence="3">
    <location>
        <position position="232"/>
    </location>
</feature>
<dbReference type="EMBL" id="BGPR01023409">
    <property type="protein sequence ID" value="GBN90568.1"/>
    <property type="molecule type" value="Genomic_DNA"/>
</dbReference>
<organism evidence="3 4">
    <name type="scientific">Araneus ventricosus</name>
    <name type="common">Orbweaver spider</name>
    <name type="synonym">Epeira ventricosa</name>
    <dbReference type="NCBI Taxonomy" id="182803"/>
    <lineage>
        <taxon>Eukaryota</taxon>
        <taxon>Metazoa</taxon>
        <taxon>Ecdysozoa</taxon>
        <taxon>Arthropoda</taxon>
        <taxon>Chelicerata</taxon>
        <taxon>Arachnida</taxon>
        <taxon>Araneae</taxon>
        <taxon>Araneomorphae</taxon>
        <taxon>Entelegynae</taxon>
        <taxon>Araneoidea</taxon>
        <taxon>Araneidae</taxon>
        <taxon>Araneus</taxon>
    </lineage>
</organism>
<feature type="domain" description="PiggyBac transposable element-derived protein" evidence="2">
    <location>
        <begin position="12"/>
        <end position="172"/>
    </location>
</feature>
<evidence type="ECO:0000259" key="2">
    <source>
        <dbReference type="Pfam" id="PF13843"/>
    </source>
</evidence>
<dbReference type="InterPro" id="IPR029526">
    <property type="entry name" value="PGBD"/>
</dbReference>
<evidence type="ECO:0000313" key="3">
    <source>
        <dbReference type="EMBL" id="GBN90568.1"/>
    </source>
</evidence>
<evidence type="ECO:0000313" key="4">
    <source>
        <dbReference type="Proteomes" id="UP000499080"/>
    </source>
</evidence>
<keyword evidence="4" id="KW-1185">Reference proteome</keyword>
<sequence length="232" mass="26814">MVFLILVQTASDQAVHEHVVMKFTQPYLGIPKRNVTTDSYFSTVKLCERFKSQSTSLVGTLRRDRIEVPPTEKLGKQNLYSTILYVKDKDITFIVYQGKKNKNILLLSSLHNAVINDDNEKKPESVTYYNRKKYGVDILDQMIRLYSTKSGTCRWPIHVFFNVLDISATNAWILYKDVTGKNKLSSRNFVLQLSEELRAPCVSSRNTANARKPTEQRVNREDITIKKRSKCR</sequence>
<dbReference type="Proteomes" id="UP000499080">
    <property type="component" value="Unassembled WGS sequence"/>
</dbReference>